<dbReference type="GO" id="GO:0005829">
    <property type="term" value="C:cytosol"/>
    <property type="evidence" value="ECO:0007669"/>
    <property type="project" value="TreeGrafter"/>
</dbReference>
<reference evidence="1 2" key="1">
    <citation type="journal article" date="2015" name="Nature">
        <title>rRNA introns, odd ribosomes, and small enigmatic genomes across a large radiation of phyla.</title>
        <authorList>
            <person name="Brown C.T."/>
            <person name="Hug L.A."/>
            <person name="Thomas B.C."/>
            <person name="Sharon I."/>
            <person name="Castelle C.J."/>
            <person name="Singh A."/>
            <person name="Wilkins M.J."/>
            <person name="Williams K.H."/>
            <person name="Banfield J.F."/>
        </authorList>
    </citation>
    <scope>NUCLEOTIDE SEQUENCE [LARGE SCALE GENOMIC DNA]</scope>
</reference>
<dbReference type="Pfam" id="PF18306">
    <property type="entry name" value="LDcluster4"/>
    <property type="match status" value="1"/>
</dbReference>
<dbReference type="PANTHER" id="PTHR43393">
    <property type="entry name" value="CYTOKININ RIBOSIDE 5'-MONOPHOSPHATE PHOSPHORIBOHYDROLASE"/>
    <property type="match status" value="1"/>
</dbReference>
<dbReference type="EMBL" id="LCNT01000004">
    <property type="protein sequence ID" value="KKU61223.1"/>
    <property type="molecule type" value="Genomic_DNA"/>
</dbReference>
<accession>A0A0G1U4J1</accession>
<dbReference type="PANTHER" id="PTHR43393:SF3">
    <property type="entry name" value="LYSINE DECARBOXYLASE-LIKE PROTEIN"/>
    <property type="match status" value="1"/>
</dbReference>
<dbReference type="Gene3D" id="3.40.50.450">
    <property type="match status" value="1"/>
</dbReference>
<comment type="caution">
    <text evidence="1">The sequence shown here is derived from an EMBL/GenBank/DDBJ whole genome shotgun (WGS) entry which is preliminary data.</text>
</comment>
<dbReference type="InterPro" id="IPR041164">
    <property type="entry name" value="LDcluster4"/>
</dbReference>
<dbReference type="Proteomes" id="UP000033860">
    <property type="component" value="Unassembled WGS sequence"/>
</dbReference>
<gene>
    <name evidence="1" type="ORF">UX85_C0004G0145</name>
</gene>
<sequence>MTPVRVIKNVAFFGYSEFKKTSREYQQAFTLSAYLAEKGLTIVNGGGPGIMAASTQGAESVGGETLAITFSPHDAPGFEGRYVANRVDREIKTKNYIERMFKLLEHADCFVIFKGATGTLSEFGTAWVLARLYYPHHKPFLLYGKFWKKIVKVIKENMKIRPEADKVFRIVETKEEVVKAIAEFEEEIGKFDHRHCRICKDKAFMT</sequence>
<evidence type="ECO:0000313" key="2">
    <source>
        <dbReference type="Proteomes" id="UP000033860"/>
    </source>
</evidence>
<dbReference type="AlphaFoldDB" id="A0A0G1U4J1"/>
<name>A0A0G1U4J1_9BACT</name>
<proteinExistence type="predicted"/>
<evidence type="ECO:0000313" key="1">
    <source>
        <dbReference type="EMBL" id="KKU61223.1"/>
    </source>
</evidence>
<organism evidence="1 2">
    <name type="scientific">Candidatus Beckwithbacteria bacterium GW2011_GWB1_47_15</name>
    <dbReference type="NCBI Taxonomy" id="1618371"/>
    <lineage>
        <taxon>Bacteria</taxon>
        <taxon>Candidatus Beckwithiibacteriota</taxon>
    </lineage>
</organism>
<protein>
    <recommendedName>
        <fullName evidence="3">Rossmann fold nucleotide-binding protein</fullName>
    </recommendedName>
</protein>
<evidence type="ECO:0008006" key="3">
    <source>
        <dbReference type="Google" id="ProtNLM"/>
    </source>
</evidence>
<dbReference type="InterPro" id="IPR052341">
    <property type="entry name" value="LOG_family_nucleotidases"/>
</dbReference>
<dbReference type="SUPFAM" id="SSF102405">
    <property type="entry name" value="MCP/YpsA-like"/>
    <property type="match status" value="1"/>
</dbReference>